<dbReference type="InterPro" id="IPR015506">
    <property type="entry name" value="Dsh/Dvl-rel"/>
</dbReference>
<reference evidence="4" key="1">
    <citation type="submission" date="2020-06" db="EMBL/GenBank/DDBJ databases">
        <title>Draft genome of Bugula neritina, a colonial animal packing powerful symbionts and potential medicines.</title>
        <authorList>
            <person name="Rayko M."/>
        </authorList>
    </citation>
    <scope>NUCLEOTIDE SEQUENCE [LARGE SCALE GENOMIC DNA]</scope>
    <source>
        <strain evidence="4">Kwan_BN1</strain>
    </source>
</reference>
<dbReference type="PROSITE" id="PS50186">
    <property type="entry name" value="DEP"/>
    <property type="match status" value="1"/>
</dbReference>
<dbReference type="InterPro" id="IPR008339">
    <property type="entry name" value="Dishevelled_fam"/>
</dbReference>
<protein>
    <submittedName>
        <fullName evidence="4">Dsh-2</fullName>
    </submittedName>
</protein>
<dbReference type="PRINTS" id="PR01760">
    <property type="entry name" value="DISHEVELLED"/>
</dbReference>
<dbReference type="GO" id="GO:0035556">
    <property type="term" value="P:intracellular signal transduction"/>
    <property type="evidence" value="ECO:0007669"/>
    <property type="project" value="InterPro"/>
</dbReference>
<evidence type="ECO:0000259" key="2">
    <source>
        <dbReference type="PROSITE" id="PS50106"/>
    </source>
</evidence>
<dbReference type="InterPro" id="IPR001478">
    <property type="entry name" value="PDZ"/>
</dbReference>
<dbReference type="PANTHER" id="PTHR10878:SF25">
    <property type="entry name" value="SEGMENT POLARITY PROTEIN DISHEVELLED"/>
    <property type="match status" value="1"/>
</dbReference>
<dbReference type="Gene3D" id="1.10.10.10">
    <property type="entry name" value="Winged helix-like DNA-binding domain superfamily/Winged helix DNA-binding domain"/>
    <property type="match status" value="1"/>
</dbReference>
<dbReference type="SUPFAM" id="SSF50156">
    <property type="entry name" value="PDZ domain-like"/>
    <property type="match status" value="1"/>
</dbReference>
<dbReference type="FunFam" id="1.10.10.10:FF:000040">
    <property type="entry name" value="segment polarity protein dishevelled homolog DVL-3"/>
    <property type="match status" value="1"/>
</dbReference>
<sequence>MKGGAVALDGRIEPGDMILEVNGVSFENLSNDDAVRALRESVQKPGPITLVVAKCWDPSPKGYFTIPRQEPVRPIDPSAWVAHTTALQQQCNLQRGAPLASSMDTMSTITSSSLSSSMPDSHRMGYQLQDIRLTIETPMEIVVQRMAARDSGLEIRDRMWLKINIQNALIGSELVDWLYQHVDGFSDRREARKYAASLLKNGYIRHTVHKVSFSEQCYYIIGEAKCNLSEGMSSLSMSDELPDSISERAENLDMVQPLPHPQQQWNNTMYSGYSGFTSVSQPHVNHNTNNYLPPPYSYVNDAASYQSLSRPIPGPASQHSSGSGSASGSGRSSKSKKSKEKEKYQRHGGSGHSSSESESINSLQRRTNHLPPHLPPPPSVHSMQNIQNTDYTNLPLPLPDTVLVNSSVSWHRVAMVTVTSRLAFTSYPAHVSHITTRQPHASITVLVLSPLSVCTCPTMHAIHMRTFRLLRSYTIYHINCVSISVIVLSSGSNTLSVTGY</sequence>
<evidence type="ECO:0000313" key="4">
    <source>
        <dbReference type="EMBL" id="KAF6038947.1"/>
    </source>
</evidence>
<dbReference type="InterPro" id="IPR036390">
    <property type="entry name" value="WH_DNA-bd_sf"/>
</dbReference>
<dbReference type="GO" id="GO:0005829">
    <property type="term" value="C:cytosol"/>
    <property type="evidence" value="ECO:0007669"/>
    <property type="project" value="TreeGrafter"/>
</dbReference>
<feature type="domain" description="DEP" evidence="3">
    <location>
        <begin position="149"/>
        <end position="223"/>
    </location>
</feature>
<keyword evidence="5" id="KW-1185">Reference proteome</keyword>
<dbReference type="Pfam" id="PF00610">
    <property type="entry name" value="DEP"/>
    <property type="match status" value="1"/>
</dbReference>
<gene>
    <name evidence="4" type="ORF">EB796_002731</name>
</gene>
<comment type="caution">
    <text evidence="4">The sequence shown here is derived from an EMBL/GenBank/DDBJ whole genome shotgun (WGS) entry which is preliminary data.</text>
</comment>
<dbReference type="SMART" id="SM00049">
    <property type="entry name" value="DEP"/>
    <property type="match status" value="1"/>
</dbReference>
<evidence type="ECO:0000313" key="5">
    <source>
        <dbReference type="Proteomes" id="UP000593567"/>
    </source>
</evidence>
<dbReference type="InterPro" id="IPR036034">
    <property type="entry name" value="PDZ_sf"/>
</dbReference>
<dbReference type="SUPFAM" id="SSF46785">
    <property type="entry name" value="Winged helix' DNA-binding domain"/>
    <property type="match status" value="1"/>
</dbReference>
<dbReference type="Proteomes" id="UP000593567">
    <property type="component" value="Unassembled WGS sequence"/>
</dbReference>
<name>A0A7J7KKV2_BUGNE</name>
<evidence type="ECO:0000256" key="1">
    <source>
        <dbReference type="SAM" id="MobiDB-lite"/>
    </source>
</evidence>
<feature type="region of interest" description="Disordered" evidence="1">
    <location>
        <begin position="307"/>
        <end position="385"/>
    </location>
</feature>
<organism evidence="4 5">
    <name type="scientific">Bugula neritina</name>
    <name type="common">Brown bryozoan</name>
    <name type="synonym">Sertularia neritina</name>
    <dbReference type="NCBI Taxonomy" id="10212"/>
    <lineage>
        <taxon>Eukaryota</taxon>
        <taxon>Metazoa</taxon>
        <taxon>Spiralia</taxon>
        <taxon>Lophotrochozoa</taxon>
        <taxon>Bryozoa</taxon>
        <taxon>Gymnolaemata</taxon>
        <taxon>Cheilostomatida</taxon>
        <taxon>Flustrina</taxon>
        <taxon>Buguloidea</taxon>
        <taxon>Bugulidae</taxon>
        <taxon>Bugula</taxon>
    </lineage>
</organism>
<dbReference type="Gene3D" id="2.30.42.10">
    <property type="match status" value="1"/>
</dbReference>
<evidence type="ECO:0000259" key="3">
    <source>
        <dbReference type="PROSITE" id="PS50186"/>
    </source>
</evidence>
<dbReference type="PANTHER" id="PTHR10878">
    <property type="entry name" value="SEGMENT POLARITY PROTEIN DISHEVELLED"/>
    <property type="match status" value="1"/>
</dbReference>
<dbReference type="InterPro" id="IPR000591">
    <property type="entry name" value="DEP_dom"/>
</dbReference>
<dbReference type="AlphaFoldDB" id="A0A7J7KKV2"/>
<dbReference type="CDD" id="cd04438">
    <property type="entry name" value="DEP_dishevelled"/>
    <property type="match status" value="1"/>
</dbReference>
<dbReference type="Pfam" id="PF00595">
    <property type="entry name" value="PDZ"/>
    <property type="match status" value="1"/>
</dbReference>
<proteinExistence type="predicted"/>
<dbReference type="PROSITE" id="PS50106">
    <property type="entry name" value="PDZ"/>
    <property type="match status" value="1"/>
</dbReference>
<feature type="compositionally biased region" description="Low complexity" evidence="1">
    <location>
        <begin position="320"/>
        <end position="332"/>
    </location>
</feature>
<feature type="domain" description="PDZ" evidence="2">
    <location>
        <begin position="1"/>
        <end position="41"/>
    </location>
</feature>
<dbReference type="OrthoDB" id="10031689at2759"/>
<dbReference type="GO" id="GO:0060070">
    <property type="term" value="P:canonical Wnt signaling pathway"/>
    <property type="evidence" value="ECO:0007669"/>
    <property type="project" value="TreeGrafter"/>
</dbReference>
<dbReference type="InterPro" id="IPR036388">
    <property type="entry name" value="WH-like_DNA-bd_sf"/>
</dbReference>
<accession>A0A7J7KKV2</accession>
<dbReference type="EMBL" id="VXIV02000324">
    <property type="protein sequence ID" value="KAF6038947.1"/>
    <property type="molecule type" value="Genomic_DNA"/>
</dbReference>